<dbReference type="PANTHER" id="PTHR31084">
    <property type="entry name" value="ALPHA-L-FUCOSIDASE 2"/>
    <property type="match status" value="1"/>
</dbReference>
<reference evidence="5" key="1">
    <citation type="submission" date="2017-02" db="EMBL/GenBank/DDBJ databases">
        <authorList>
            <person name="Varghese N."/>
            <person name="Submissions S."/>
        </authorList>
    </citation>
    <scope>NUCLEOTIDE SEQUENCE [LARGE SCALE GENOMIC DNA]</scope>
    <source>
        <strain evidence="5">DSM 24967</strain>
    </source>
</reference>
<evidence type="ECO:0000259" key="3">
    <source>
        <dbReference type="Pfam" id="PF22124"/>
    </source>
</evidence>
<sequence>MKKTILLILSAVMIVSGGCKQMEAPPGKSWSYFFDKPAKVWEETLPLGNGRIGLMPDGQINKENIVLNEISMWSGSKQDTDNPEAYKSLAQIRKLLFEGKNDEAQSLMYKTFVCKGQGSGQGNGADTPYGSYQLLGNLVIEYQYPNETDTISQYKRVLNLNDAVASTSFKRGNVLYAREVFTSFADDLGVIHLSASEKSKLGFTIKMNRPERYRVSTEGNDLIMQGELASGTDAAGPLYGARVRVILPQNGDIVTSDSSLTITDATEATILISMATNYFGHQVPDQLSALIDKVEGKSFDELKDDHIAAYYPKFNRVDLNLGESAASKLPINKRLTEFNKTKQDQDLMALYFQFGRYLLISSTREGLLPPNLQGLWCNTVRTPWNGDYHLNINLQMNLWPAEVTNLSELHRPLIEWTKKQVSSGEQTAKVFYNSRGWVTHILGNLWEFTAPGEHPSWGATNTSAAWLCQHLYHHYLYTMDKKYLAEVYPVLRGASLFFVDMLVEDPRNGYLVTAPTTSPENNFRMSNGSVVAVSAGSTMDNQLIRELFGNTMEAAEILGLDSVFVQELAAKRDKLMPTTIGKDGRIMEWLNEYEEAEVTHRHVSHLYGLHPGNEISVSQTPELAKAARATLEKRGDASTGWSMAWKVNFWARLHDGDRAHKLLSDLLRPCLKSTDEPEYSGFGSGTYPNLFCAHPPFQIDGNFGGTAGIAEMLIQSQTGIIELLPALPSVWKNGSFRGLKVRGGAEMDVHWTNNRVDNATLRADVNNTFKIKIPAHAPKLSVKINGESKSLPVSDGILSLTMSKGDIADFIF</sequence>
<evidence type="ECO:0000313" key="4">
    <source>
        <dbReference type="EMBL" id="SKB77912.1"/>
    </source>
</evidence>
<dbReference type="InterPro" id="IPR012341">
    <property type="entry name" value="6hp_glycosidase-like_sf"/>
</dbReference>
<dbReference type="GO" id="GO:0004560">
    <property type="term" value="F:alpha-L-fucosidase activity"/>
    <property type="evidence" value="ECO:0007669"/>
    <property type="project" value="InterPro"/>
</dbReference>
<feature type="domain" description="Glycosyl hydrolase family 95 N-terminal" evidence="1">
    <location>
        <begin position="34"/>
        <end position="278"/>
    </location>
</feature>
<name>A0A1T5E1C1_9BACT</name>
<dbReference type="PROSITE" id="PS51257">
    <property type="entry name" value="PROKAR_LIPOPROTEIN"/>
    <property type="match status" value="1"/>
</dbReference>
<feature type="domain" description="Alpha fucosidase A-like C-terminal" evidence="2">
    <location>
        <begin position="715"/>
        <end position="805"/>
    </location>
</feature>
<dbReference type="RefSeq" id="WP_079684158.1">
    <property type="nucleotide sequence ID" value="NZ_FUYQ01000023.1"/>
</dbReference>
<dbReference type="Gene3D" id="1.50.10.10">
    <property type="match status" value="1"/>
</dbReference>
<keyword evidence="5" id="KW-1185">Reference proteome</keyword>
<dbReference type="InterPro" id="IPR008928">
    <property type="entry name" value="6-hairpin_glycosidase_sf"/>
</dbReference>
<dbReference type="Pfam" id="PF21307">
    <property type="entry name" value="Glyco_hydro_95_C"/>
    <property type="match status" value="1"/>
</dbReference>
<gene>
    <name evidence="4" type="ORF">SAMN05660349_02736</name>
</gene>
<dbReference type="InterPro" id="IPR016518">
    <property type="entry name" value="Alpha-L-fucosidase"/>
</dbReference>
<dbReference type="AlphaFoldDB" id="A0A1T5E1C1"/>
<dbReference type="PANTHER" id="PTHR31084:SF0">
    <property type="entry name" value="ALPHA-L-FUCOSIDASE 2"/>
    <property type="match status" value="1"/>
</dbReference>
<feature type="domain" description="Glycosyl hydrolase family 95 catalytic" evidence="3">
    <location>
        <begin position="298"/>
        <end position="713"/>
    </location>
</feature>
<dbReference type="InterPro" id="IPR027414">
    <property type="entry name" value="GH95_N_dom"/>
</dbReference>
<dbReference type="InterPro" id="IPR049053">
    <property type="entry name" value="AFCA-like_C"/>
</dbReference>
<dbReference type="Pfam" id="PF22124">
    <property type="entry name" value="Glyco_hydro_95_cat"/>
    <property type="match status" value="1"/>
</dbReference>
<proteinExistence type="predicted"/>
<dbReference type="PIRSF" id="PIRSF007663">
    <property type="entry name" value="UCP007663"/>
    <property type="match status" value="1"/>
</dbReference>
<organism evidence="4 5">
    <name type="scientific">Parabacteroides chartae</name>
    <dbReference type="NCBI Taxonomy" id="1037355"/>
    <lineage>
        <taxon>Bacteria</taxon>
        <taxon>Pseudomonadati</taxon>
        <taxon>Bacteroidota</taxon>
        <taxon>Bacteroidia</taxon>
        <taxon>Bacteroidales</taxon>
        <taxon>Tannerellaceae</taxon>
        <taxon>Parabacteroides</taxon>
    </lineage>
</organism>
<evidence type="ECO:0000313" key="5">
    <source>
        <dbReference type="Proteomes" id="UP000190852"/>
    </source>
</evidence>
<evidence type="ECO:0000259" key="1">
    <source>
        <dbReference type="Pfam" id="PF14498"/>
    </source>
</evidence>
<dbReference type="Proteomes" id="UP000190852">
    <property type="component" value="Unassembled WGS sequence"/>
</dbReference>
<dbReference type="Gene3D" id="2.70.98.50">
    <property type="entry name" value="putative glycoside hydrolase family protein from bacillus halodurans"/>
    <property type="match status" value="1"/>
</dbReference>
<dbReference type="SUPFAM" id="SSF48208">
    <property type="entry name" value="Six-hairpin glycosidases"/>
    <property type="match status" value="1"/>
</dbReference>
<dbReference type="Pfam" id="PF14498">
    <property type="entry name" value="Glyco_hyd_65N_2"/>
    <property type="match status" value="1"/>
</dbReference>
<accession>A0A1T5E1C1</accession>
<dbReference type="EMBL" id="FUYQ01000023">
    <property type="protein sequence ID" value="SKB77912.1"/>
    <property type="molecule type" value="Genomic_DNA"/>
</dbReference>
<protein>
    <submittedName>
        <fullName evidence="4">Alpha-L-fucosidase 2</fullName>
    </submittedName>
</protein>
<dbReference type="InterPro" id="IPR054363">
    <property type="entry name" value="GH95_cat"/>
</dbReference>
<dbReference type="GO" id="GO:0005975">
    <property type="term" value="P:carbohydrate metabolic process"/>
    <property type="evidence" value="ECO:0007669"/>
    <property type="project" value="InterPro"/>
</dbReference>
<evidence type="ECO:0000259" key="2">
    <source>
        <dbReference type="Pfam" id="PF21307"/>
    </source>
</evidence>